<reference evidence="1" key="1">
    <citation type="journal article" date="2020" name="Stud. Mycol.">
        <title>101 Dothideomycetes genomes: a test case for predicting lifestyles and emergence of pathogens.</title>
        <authorList>
            <person name="Haridas S."/>
            <person name="Albert R."/>
            <person name="Binder M."/>
            <person name="Bloem J."/>
            <person name="Labutti K."/>
            <person name="Salamov A."/>
            <person name="Andreopoulos B."/>
            <person name="Baker S."/>
            <person name="Barry K."/>
            <person name="Bills G."/>
            <person name="Bluhm B."/>
            <person name="Cannon C."/>
            <person name="Castanera R."/>
            <person name="Culley D."/>
            <person name="Daum C."/>
            <person name="Ezra D."/>
            <person name="Gonzalez J."/>
            <person name="Henrissat B."/>
            <person name="Kuo A."/>
            <person name="Liang C."/>
            <person name="Lipzen A."/>
            <person name="Lutzoni F."/>
            <person name="Magnuson J."/>
            <person name="Mondo S."/>
            <person name="Nolan M."/>
            <person name="Ohm R."/>
            <person name="Pangilinan J."/>
            <person name="Park H.-J."/>
            <person name="Ramirez L."/>
            <person name="Alfaro M."/>
            <person name="Sun H."/>
            <person name="Tritt A."/>
            <person name="Yoshinaga Y."/>
            <person name="Zwiers L.-H."/>
            <person name="Turgeon B."/>
            <person name="Goodwin S."/>
            <person name="Spatafora J."/>
            <person name="Crous P."/>
            <person name="Grigoriev I."/>
        </authorList>
    </citation>
    <scope>NUCLEOTIDE SEQUENCE</scope>
    <source>
        <strain evidence="1">ATCC 16933</strain>
    </source>
</reference>
<sequence>MFVPASGRCPRSPKSSSNAQIKCHVRELQVFPIISLVLPSLPESRGFKGLPATVGRSLQGLGQRERGVCPGKKDGDVVCLGWRPGHRDPPWSPPAPAGSALAAGLVVGSVPGEAQLGPMPLTTLSEGPHRLRSFSTRMKVHPIMVMTTSRHNLGKVVIPGGDSLLALSCVRAGPVPE</sequence>
<evidence type="ECO:0000313" key="2">
    <source>
        <dbReference type="Proteomes" id="UP000799766"/>
    </source>
</evidence>
<evidence type="ECO:0000313" key="1">
    <source>
        <dbReference type="EMBL" id="KAF2460761.1"/>
    </source>
</evidence>
<organism evidence="1 2">
    <name type="scientific">Lineolata rhizophorae</name>
    <dbReference type="NCBI Taxonomy" id="578093"/>
    <lineage>
        <taxon>Eukaryota</taxon>
        <taxon>Fungi</taxon>
        <taxon>Dikarya</taxon>
        <taxon>Ascomycota</taxon>
        <taxon>Pezizomycotina</taxon>
        <taxon>Dothideomycetes</taxon>
        <taxon>Dothideomycetes incertae sedis</taxon>
        <taxon>Lineolatales</taxon>
        <taxon>Lineolataceae</taxon>
        <taxon>Lineolata</taxon>
    </lineage>
</organism>
<name>A0A6A6P9U9_9PEZI</name>
<dbReference type="EMBL" id="MU001672">
    <property type="protein sequence ID" value="KAF2460761.1"/>
    <property type="molecule type" value="Genomic_DNA"/>
</dbReference>
<dbReference type="AlphaFoldDB" id="A0A6A6P9U9"/>
<protein>
    <submittedName>
        <fullName evidence="1">Uncharacterized protein</fullName>
    </submittedName>
</protein>
<accession>A0A6A6P9U9</accession>
<keyword evidence="2" id="KW-1185">Reference proteome</keyword>
<dbReference type="Proteomes" id="UP000799766">
    <property type="component" value="Unassembled WGS sequence"/>
</dbReference>
<gene>
    <name evidence="1" type="ORF">BDY21DRAFT_131242</name>
</gene>
<proteinExistence type="predicted"/>